<reference evidence="1" key="1">
    <citation type="journal article" date="2016" name="MBio">
        <title>Viruses Infecting a Freshwater Filamentous Cyanobacterium (Nostoc sp.) Encode a Functional CRISPR Array and a Proteobacterial DNA Polymerase B.</title>
        <authorList>
            <person name="Chenard C."/>
            <person name="Wirth J.F."/>
            <person name="Suttle C.A."/>
        </authorList>
    </citation>
    <scope>NUCLEOTIDE SEQUENCE</scope>
</reference>
<keyword evidence="2" id="KW-0002">3D-structure</keyword>
<name>A0ACD6B8X0_9CAUD</name>
<evidence type="ECO:0000313" key="1">
    <source>
        <dbReference type="EMBL" id="AND75607.1"/>
    </source>
</evidence>
<proteinExistence type="evidence at protein level"/>
<protein>
    <submittedName>
        <fullName evidence="1">Baseplate tail protein</fullName>
    </submittedName>
</protein>
<evidence type="ECO:0007829" key="2">
    <source>
        <dbReference type="PDB" id="8KEA"/>
    </source>
</evidence>
<accession>A0ACD6B8X0</accession>
<organism evidence="1">
    <name type="scientific">Nostoc phage A1</name>
    <dbReference type="NCBI Taxonomy" id="1775256"/>
    <lineage>
        <taxon>Viruses</taxon>
        <taxon>Duplodnaviria</taxon>
        <taxon>Heunggongvirae</taxon>
        <taxon>Uroviricota</taxon>
        <taxon>Caudoviricetes</taxon>
    </lineage>
</organism>
<dbReference type="PDB" id="8KEA">
    <property type="method" value="EM"/>
    <property type="resolution" value="3.44 A"/>
    <property type="chains" value="b/d/e/g/h/j/k/m/n/p/q/s=1-242"/>
</dbReference>
<reference evidence="2" key="2">
    <citation type="journal article" date="2024" name="Nat. Commun.">
        <title>Structure of the intact tail machine of Anabaena myophage A-1(L).</title>
        <authorList>
            <person name="Yu R.C."/>
            <person name="Yang F."/>
            <person name="Zhang H.Y."/>
            <person name="Hou P."/>
            <person name="Du K."/>
            <person name="Zhu J."/>
            <person name="Cui N."/>
            <person name="Xu X."/>
            <person name="Chen Y."/>
            <person name="Li Q."/>
            <person name="Zhou C.Z."/>
        </authorList>
    </citation>
    <scope>STRUCTURE BY ELECTRON MICROSCOPY (3.44 ANGSTROMS) OF 1-242</scope>
</reference>
<dbReference type="EMBL" id="KU234533">
    <property type="protein sequence ID" value="AND75607.1"/>
    <property type="molecule type" value="Genomic_DNA"/>
</dbReference>
<accession>A0A191SAX6</accession>
<sequence length="245" mass="26582">MTTDLNAPQLVVDDYEQLIIDSLVHTNVVSNGEFTDLDASGFMRPFAGTMAYAGSELLYKANLASIAAAKSFFKNVLGVPEDTGTKATTTLQFGLSASLSTDFIVPINFQVSDLSGTLRFYTIGNLVIPAGATFGTIEAIAEDIGEKYNVSANFIDQYSTPLTYLQYVTNIRPATNGRSGETIDNLIERCAQIIRIRNPVSALDFEQLAELTMGEGSRCKAIGLLGINKIVTDPQPGVVHLFYWM</sequence>